<dbReference type="GO" id="GO:0003677">
    <property type="term" value="F:DNA binding"/>
    <property type="evidence" value="ECO:0007669"/>
    <property type="project" value="UniProtKB-KW"/>
</dbReference>
<dbReference type="InterPro" id="IPR039537">
    <property type="entry name" value="Retrotran_Ty1/copia-like"/>
</dbReference>
<evidence type="ECO:0000256" key="3">
    <source>
        <dbReference type="ARBA" id="ARBA00022723"/>
    </source>
</evidence>
<keyword evidence="10" id="KW-0238">DNA-binding</keyword>
<dbReference type="GO" id="GO:0004519">
    <property type="term" value="F:endonuclease activity"/>
    <property type="evidence" value="ECO:0007669"/>
    <property type="project" value="UniProtKB-KW"/>
</dbReference>
<evidence type="ECO:0000256" key="2">
    <source>
        <dbReference type="ARBA" id="ARBA00022722"/>
    </source>
</evidence>
<keyword evidence="5" id="KW-0378">Hydrolase</keyword>
<reference evidence="12 13" key="1">
    <citation type="journal article" date="2018" name="BMC Genomics">
        <title>Comparative genome analyses reveal sequence features reflecting distinct modes of host-adaptation between dicot and monocot powdery mildew.</title>
        <authorList>
            <person name="Wu Y."/>
            <person name="Ma X."/>
            <person name="Pan Z."/>
            <person name="Kale S.D."/>
            <person name="Song Y."/>
            <person name="King H."/>
            <person name="Zhang Q."/>
            <person name="Presley C."/>
            <person name="Deng X."/>
            <person name="Wei C.I."/>
            <person name="Xiao S."/>
        </authorList>
    </citation>
    <scope>NUCLEOTIDE SEQUENCE [LARGE SCALE GENOMIC DNA]</scope>
    <source>
        <strain evidence="12">UMSG3</strain>
    </source>
</reference>
<protein>
    <submittedName>
        <fullName evidence="12">Copia protein</fullName>
    </submittedName>
</protein>
<evidence type="ECO:0000256" key="7">
    <source>
        <dbReference type="ARBA" id="ARBA00022908"/>
    </source>
</evidence>
<dbReference type="PANTHER" id="PTHR42648">
    <property type="entry name" value="TRANSPOSASE, PUTATIVE-RELATED"/>
    <property type="match status" value="1"/>
</dbReference>
<dbReference type="SUPFAM" id="SSF53098">
    <property type="entry name" value="Ribonuclease H-like"/>
    <property type="match status" value="1"/>
</dbReference>
<evidence type="ECO:0000313" key="12">
    <source>
        <dbReference type="EMBL" id="RKF71144.1"/>
    </source>
</evidence>
<dbReference type="GO" id="GO:0006310">
    <property type="term" value="P:DNA recombination"/>
    <property type="evidence" value="ECO:0007669"/>
    <property type="project" value="UniProtKB-KW"/>
</dbReference>
<dbReference type="PANTHER" id="PTHR42648:SF11">
    <property type="entry name" value="TRANSPOSON TY4-P GAG-POL POLYPROTEIN"/>
    <property type="match status" value="1"/>
</dbReference>
<gene>
    <name evidence="12" type="ORF">GcM3_107030</name>
</gene>
<dbReference type="AlphaFoldDB" id="A0A420I9D5"/>
<evidence type="ECO:0000256" key="4">
    <source>
        <dbReference type="ARBA" id="ARBA00022759"/>
    </source>
</evidence>
<keyword evidence="4" id="KW-0255">Endonuclease</keyword>
<dbReference type="EMBL" id="MCBQ01010763">
    <property type="protein sequence ID" value="RKF71144.1"/>
    <property type="molecule type" value="Genomic_DNA"/>
</dbReference>
<keyword evidence="9" id="KW-0239">DNA-directed DNA polymerase</keyword>
<keyword evidence="8" id="KW-0695">RNA-directed DNA polymerase</keyword>
<proteinExistence type="predicted"/>
<name>A0A420I9D5_9PEZI</name>
<keyword evidence="11" id="KW-0233">DNA recombination</keyword>
<dbReference type="GO" id="GO:0003887">
    <property type="term" value="F:DNA-directed DNA polymerase activity"/>
    <property type="evidence" value="ECO:0007669"/>
    <property type="project" value="UniProtKB-KW"/>
</dbReference>
<dbReference type="GO" id="GO:0016787">
    <property type="term" value="F:hydrolase activity"/>
    <property type="evidence" value="ECO:0007669"/>
    <property type="project" value="UniProtKB-KW"/>
</dbReference>
<evidence type="ECO:0000313" key="13">
    <source>
        <dbReference type="Proteomes" id="UP000283383"/>
    </source>
</evidence>
<keyword evidence="7" id="KW-0229">DNA integration</keyword>
<evidence type="ECO:0000256" key="11">
    <source>
        <dbReference type="ARBA" id="ARBA00023172"/>
    </source>
</evidence>
<sequence length="239" mass="27033">MSYHVKYLHLDGESSLQNTLDDFAVYKGFRIERTGPRTPEQNGQPEVNGRWIILNARAFAIEANPPQNLGPQLVVTVVYIMNRTSSKRLGWKTLFECIYGYKPPLAQLEIIGSKVYALKKNKPRLENLLAGAHESTNIYKVWVPSLGRIIDSRDVNIDSGNLYDPHHLDAVAIKEISQQEVIQALELPTTLQDPLSQKLEDYVVDEQNNLFSDCLEKIKIGKNTVKNQVEGSVCLELSR</sequence>
<dbReference type="GO" id="GO:0015074">
    <property type="term" value="P:DNA integration"/>
    <property type="evidence" value="ECO:0007669"/>
    <property type="project" value="UniProtKB-KW"/>
</dbReference>
<dbReference type="STRING" id="62708.A0A420I9D5"/>
<accession>A0A420I9D5</accession>
<keyword evidence="1" id="KW-0548">Nucleotidyltransferase</keyword>
<evidence type="ECO:0000256" key="5">
    <source>
        <dbReference type="ARBA" id="ARBA00022801"/>
    </source>
</evidence>
<keyword evidence="6" id="KW-0460">Magnesium</keyword>
<dbReference type="GO" id="GO:0003964">
    <property type="term" value="F:RNA-directed DNA polymerase activity"/>
    <property type="evidence" value="ECO:0007669"/>
    <property type="project" value="UniProtKB-KW"/>
</dbReference>
<comment type="caution">
    <text evidence="12">The sequence shown here is derived from an EMBL/GenBank/DDBJ whole genome shotgun (WGS) entry which is preliminary data.</text>
</comment>
<dbReference type="InterPro" id="IPR012337">
    <property type="entry name" value="RNaseH-like_sf"/>
</dbReference>
<evidence type="ECO:0000256" key="6">
    <source>
        <dbReference type="ARBA" id="ARBA00022842"/>
    </source>
</evidence>
<keyword evidence="3" id="KW-0479">Metal-binding</keyword>
<evidence type="ECO:0000256" key="1">
    <source>
        <dbReference type="ARBA" id="ARBA00022695"/>
    </source>
</evidence>
<dbReference type="InterPro" id="IPR036397">
    <property type="entry name" value="RNaseH_sf"/>
</dbReference>
<keyword evidence="9" id="KW-0808">Transferase</keyword>
<evidence type="ECO:0000256" key="9">
    <source>
        <dbReference type="ARBA" id="ARBA00022932"/>
    </source>
</evidence>
<dbReference type="GO" id="GO:0046872">
    <property type="term" value="F:metal ion binding"/>
    <property type="evidence" value="ECO:0007669"/>
    <property type="project" value="UniProtKB-KW"/>
</dbReference>
<evidence type="ECO:0000256" key="10">
    <source>
        <dbReference type="ARBA" id="ARBA00023125"/>
    </source>
</evidence>
<dbReference type="Proteomes" id="UP000283383">
    <property type="component" value="Unassembled WGS sequence"/>
</dbReference>
<evidence type="ECO:0000256" key="8">
    <source>
        <dbReference type="ARBA" id="ARBA00022918"/>
    </source>
</evidence>
<keyword evidence="13" id="KW-1185">Reference proteome</keyword>
<organism evidence="12 13">
    <name type="scientific">Golovinomyces cichoracearum</name>
    <dbReference type="NCBI Taxonomy" id="62708"/>
    <lineage>
        <taxon>Eukaryota</taxon>
        <taxon>Fungi</taxon>
        <taxon>Dikarya</taxon>
        <taxon>Ascomycota</taxon>
        <taxon>Pezizomycotina</taxon>
        <taxon>Leotiomycetes</taxon>
        <taxon>Erysiphales</taxon>
        <taxon>Erysiphaceae</taxon>
        <taxon>Golovinomyces</taxon>
    </lineage>
</organism>
<keyword evidence="2" id="KW-0540">Nuclease</keyword>
<dbReference type="Gene3D" id="3.30.420.10">
    <property type="entry name" value="Ribonuclease H-like superfamily/Ribonuclease H"/>
    <property type="match status" value="1"/>
</dbReference>